<evidence type="ECO:0000259" key="2">
    <source>
        <dbReference type="Pfam" id="PF02525"/>
    </source>
</evidence>
<evidence type="ECO:0000256" key="1">
    <source>
        <dbReference type="ARBA" id="ARBA00023002"/>
    </source>
</evidence>
<dbReference type="PANTHER" id="PTHR47307:SF1">
    <property type="entry name" value="GLUTATHIONE-REGULATED POTASSIUM-EFFLUX SYSTEM ANCILLARY PROTEIN KEFG"/>
    <property type="match status" value="1"/>
</dbReference>
<protein>
    <submittedName>
        <fullName evidence="3">NAD(P)H-dependent oxidoreductase</fullName>
    </submittedName>
</protein>
<dbReference type="Gene3D" id="3.40.50.360">
    <property type="match status" value="1"/>
</dbReference>
<comment type="caution">
    <text evidence="3">The sequence shown here is derived from an EMBL/GenBank/DDBJ whole genome shotgun (WGS) entry which is preliminary data.</text>
</comment>
<organism evidence="3 4">
    <name type="scientific">Herminiimonas contaminans</name>
    <dbReference type="NCBI Taxonomy" id="1111140"/>
    <lineage>
        <taxon>Bacteria</taxon>
        <taxon>Pseudomonadati</taxon>
        <taxon>Pseudomonadota</taxon>
        <taxon>Betaproteobacteria</taxon>
        <taxon>Burkholderiales</taxon>
        <taxon>Oxalobacteraceae</taxon>
        <taxon>Herminiimonas</taxon>
    </lineage>
</organism>
<dbReference type="SUPFAM" id="SSF52218">
    <property type="entry name" value="Flavoproteins"/>
    <property type="match status" value="1"/>
</dbReference>
<dbReference type="Proteomes" id="UP000657372">
    <property type="component" value="Unassembled WGS sequence"/>
</dbReference>
<dbReference type="InterPro" id="IPR003680">
    <property type="entry name" value="Flavodoxin_fold"/>
</dbReference>
<dbReference type="PANTHER" id="PTHR47307">
    <property type="entry name" value="GLUTATHIONE-REGULATED POTASSIUM-EFFLUX SYSTEM ANCILLARY PROTEIN KEFG"/>
    <property type="match status" value="1"/>
</dbReference>
<dbReference type="EMBL" id="JADOEL010000003">
    <property type="protein sequence ID" value="MBF8177324.1"/>
    <property type="molecule type" value="Genomic_DNA"/>
</dbReference>
<dbReference type="RefSeq" id="WP_195875046.1">
    <property type="nucleotide sequence ID" value="NZ_JADOEL010000003.1"/>
</dbReference>
<name>A0ABS0ER44_9BURK</name>
<keyword evidence="4" id="KW-1185">Reference proteome</keyword>
<dbReference type="InterPro" id="IPR029039">
    <property type="entry name" value="Flavoprotein-like_sf"/>
</dbReference>
<feature type="domain" description="Flavodoxin-like fold" evidence="2">
    <location>
        <begin position="5"/>
        <end position="174"/>
    </location>
</feature>
<sequence length="187" mass="21368">MNSNKILVIVTYPDIHKSVVNKRWLQELQKNTDLVTIHQLHEQYPDGRIDVAAEQKLLLEHDTIILQFPFYWFSTPPLLKQWQDEVLTHGFAYGRGTEKLAGKRIGVAVSAGIKAVDYNQNGRYHYTLEELLRPLRVTIEYISAEYLPTFACYGVEHGISDADLDANAGQYLQYIMELAADHCCVAD</sequence>
<dbReference type="InterPro" id="IPR046980">
    <property type="entry name" value="KefG/KefF"/>
</dbReference>
<gene>
    <name evidence="3" type="ORF">IXC47_06505</name>
</gene>
<keyword evidence="1" id="KW-0560">Oxidoreductase</keyword>
<dbReference type="Pfam" id="PF02525">
    <property type="entry name" value="Flavodoxin_2"/>
    <property type="match status" value="1"/>
</dbReference>
<proteinExistence type="predicted"/>
<accession>A0ABS0ER44</accession>
<reference evidence="3 4" key="1">
    <citation type="submission" date="2020-11" db="EMBL/GenBank/DDBJ databases">
        <title>WGS of Herminiimonas contaminans strain Marseille-Q4544 isolated from planarians Schmidtea mediterranea.</title>
        <authorList>
            <person name="Kangale L."/>
        </authorList>
    </citation>
    <scope>NUCLEOTIDE SEQUENCE [LARGE SCALE GENOMIC DNA]</scope>
    <source>
        <strain evidence="3 4">Marseille-Q4544</strain>
    </source>
</reference>
<evidence type="ECO:0000313" key="4">
    <source>
        <dbReference type="Proteomes" id="UP000657372"/>
    </source>
</evidence>
<evidence type="ECO:0000313" key="3">
    <source>
        <dbReference type="EMBL" id="MBF8177324.1"/>
    </source>
</evidence>